<dbReference type="eggNOG" id="KOG2058">
    <property type="taxonomic scope" value="Eukaryota"/>
</dbReference>
<dbReference type="EnsemblMetazoa" id="Aqu2.1.40405_001">
    <property type="protein sequence ID" value="Aqu2.1.40405_001"/>
    <property type="gene ID" value="Aqu2.1.40405"/>
</dbReference>
<dbReference type="SUPFAM" id="SSF47923">
    <property type="entry name" value="Ypt/Rab-GAP domain of gyp1p"/>
    <property type="match status" value="2"/>
</dbReference>
<evidence type="ECO:0000259" key="1">
    <source>
        <dbReference type="PROSITE" id="PS50086"/>
    </source>
</evidence>
<protein>
    <recommendedName>
        <fullName evidence="1">Rab-GAP TBC domain-containing protein</fullName>
    </recommendedName>
</protein>
<gene>
    <name evidence="2" type="primary">105316666</name>
</gene>
<proteinExistence type="predicted"/>
<accession>A0A1X7VKR1</accession>
<dbReference type="Pfam" id="PF00566">
    <property type="entry name" value="RabGAP-TBC"/>
    <property type="match status" value="1"/>
</dbReference>
<name>A0A1X7VKR1_AMPQE</name>
<dbReference type="PANTHER" id="PTHR13399">
    <property type="entry name" value="TRANSLOCON-ASSOCIATED PROTEIN TRAP , GAMMA SUBUNIT"/>
    <property type="match status" value="1"/>
</dbReference>
<dbReference type="InterPro" id="IPR000195">
    <property type="entry name" value="Rab-GAP-TBC_dom"/>
</dbReference>
<dbReference type="PROSITE" id="PS50086">
    <property type="entry name" value="TBC_RABGAP"/>
    <property type="match status" value="1"/>
</dbReference>
<dbReference type="EnsemblMetazoa" id="XM_011411738.2">
    <property type="protein sequence ID" value="XP_011410040.1"/>
    <property type="gene ID" value="LOC105316666"/>
</dbReference>
<organism evidence="2">
    <name type="scientific">Amphimedon queenslandica</name>
    <name type="common">Sponge</name>
    <dbReference type="NCBI Taxonomy" id="400682"/>
    <lineage>
        <taxon>Eukaryota</taxon>
        <taxon>Metazoa</taxon>
        <taxon>Porifera</taxon>
        <taxon>Demospongiae</taxon>
        <taxon>Heteroscleromorpha</taxon>
        <taxon>Haplosclerida</taxon>
        <taxon>Niphatidae</taxon>
        <taxon>Amphimedon</taxon>
    </lineage>
</organism>
<dbReference type="GO" id="GO:0005783">
    <property type="term" value="C:endoplasmic reticulum"/>
    <property type="evidence" value="ECO:0007669"/>
    <property type="project" value="TreeGrafter"/>
</dbReference>
<evidence type="ECO:0000313" key="3">
    <source>
        <dbReference type="Proteomes" id="UP000007879"/>
    </source>
</evidence>
<dbReference type="Gene3D" id="1.10.472.80">
    <property type="entry name" value="Ypt/Rab-GAP domain of gyp1p, domain 3"/>
    <property type="match status" value="1"/>
</dbReference>
<dbReference type="InParanoid" id="A0A1X7VKR1"/>
<reference evidence="3" key="1">
    <citation type="journal article" date="2010" name="Nature">
        <title>The Amphimedon queenslandica genome and the evolution of animal complexity.</title>
        <authorList>
            <person name="Srivastava M."/>
            <person name="Simakov O."/>
            <person name="Chapman J."/>
            <person name="Fahey B."/>
            <person name="Gauthier M.E."/>
            <person name="Mitros T."/>
            <person name="Richards G.S."/>
            <person name="Conaco C."/>
            <person name="Dacre M."/>
            <person name="Hellsten U."/>
            <person name="Larroux C."/>
            <person name="Putnam N.H."/>
            <person name="Stanke M."/>
            <person name="Adamska M."/>
            <person name="Darling A."/>
            <person name="Degnan S.M."/>
            <person name="Oakley T.H."/>
            <person name="Plachetzki D.C."/>
            <person name="Zhai Y."/>
            <person name="Adamski M."/>
            <person name="Calcino A."/>
            <person name="Cummins S.F."/>
            <person name="Goodstein D.M."/>
            <person name="Harris C."/>
            <person name="Jackson D.J."/>
            <person name="Leys S.P."/>
            <person name="Shu S."/>
            <person name="Woodcroft B.J."/>
            <person name="Vervoort M."/>
            <person name="Kosik K.S."/>
            <person name="Manning G."/>
            <person name="Degnan B.M."/>
            <person name="Rokhsar D.S."/>
        </authorList>
    </citation>
    <scope>NUCLEOTIDE SEQUENCE [LARGE SCALE GENOMIC DNA]</scope>
</reference>
<dbReference type="SMART" id="SM00164">
    <property type="entry name" value="TBC"/>
    <property type="match status" value="1"/>
</dbReference>
<sequence length="494" mass="56260">MDLNKETLHKLDLSRLSAIVFQLQSDIGKASRQLVHCLVEKDEKLRLLAEKEDRVTLLLINYASQNGLDTNLNFKISAPSSFSESAYKKWLQAWAVVSRIKRGIPKPFRKRVWNVITTHSIRSLNINFAVLFREDRSAKDQEWLRLINKVSSSKLKSKYVTCKSVERILLAYSRHNLSAEFTSELFILSSLILKITQGNELIAVKVLICLMDIMLPPAYFTQELRTLHVELVVLNDLLSYFFPKLSSHLHQLQAANSSRVCKSYSSSHPPTFKDSLAFEPPLTNIFVLRWFLNMFTNTLSWKALRRLFDAVIVCGADMFLYAAVSIWGAFEKELLAVDNVSDYYEKVEELEDRLKNTKLLSSTEFIQMVYCAHEIAQSNPEIPSIDELRHKNTPLSPQPVAVQKISCPSPSQDELIQLDSTKVTKTLELNIVTSPSQAVIAAKAECPQTIKKTYLYANAYAADIPNDVLALYSLNISEPHFNMLREGTLYTIDM</sequence>
<reference evidence="2" key="2">
    <citation type="submission" date="2017-05" db="UniProtKB">
        <authorList>
            <consortium name="EnsemblMetazoa"/>
        </authorList>
    </citation>
    <scope>IDENTIFICATION</scope>
</reference>
<dbReference type="PANTHER" id="PTHR13399:SF3">
    <property type="entry name" value="TRANSLOCON-ASSOCIATED PROTEIN SUBUNIT GAMMA"/>
    <property type="match status" value="1"/>
</dbReference>
<evidence type="ECO:0000313" key="2">
    <source>
        <dbReference type="EnsemblMetazoa" id="Aqu2.1.40405_001"/>
    </source>
</evidence>
<dbReference type="OrthoDB" id="289721at2759"/>
<feature type="domain" description="Rab-GAP TBC" evidence="1">
    <location>
        <begin position="103"/>
        <end position="315"/>
    </location>
</feature>
<dbReference type="InterPro" id="IPR035969">
    <property type="entry name" value="Rab-GAP_TBC_sf"/>
</dbReference>
<dbReference type="AlphaFoldDB" id="A0A1X7VKR1"/>
<dbReference type="Proteomes" id="UP000007879">
    <property type="component" value="Unassembled WGS sequence"/>
</dbReference>
<dbReference type="STRING" id="400682.A0A1X7VKR1"/>
<keyword evidence="3" id="KW-1185">Reference proteome</keyword>
<dbReference type="KEGG" id="aqu:105316666"/>